<proteinExistence type="inferred from homology"/>
<keyword evidence="7 8" id="KW-1015">Disulfide bond</keyword>
<dbReference type="PRINTS" id="PR00294">
    <property type="entry name" value="SSBTLNINHBTR"/>
</dbReference>
<comment type="caution">
    <text evidence="11">The sequence shown here is derived from an EMBL/GenBank/DDBJ whole genome shotgun (WGS) entry which is preliminary data.</text>
</comment>
<reference evidence="12" key="1">
    <citation type="submission" date="2020-09" db="EMBL/GenBank/DDBJ databases">
        <title>Whole genome shotgun sequence of Streptomyces cinnamonensis NBRC 15873.</title>
        <authorList>
            <person name="Komaki H."/>
            <person name="Tamura T."/>
        </authorList>
    </citation>
    <scope>NUCLEOTIDE SEQUENCE [LARGE SCALE GENOMIC DNA]</scope>
    <source>
        <strain evidence="12">NBRC 15873</strain>
    </source>
</reference>
<keyword evidence="4 8" id="KW-0964">Secreted</keyword>
<protein>
    <recommendedName>
        <fullName evidence="8">Probable subtilase-type protease inhibitor</fullName>
    </recommendedName>
</protein>
<dbReference type="HAMAP" id="MF_00778">
    <property type="entry name" value="SSI"/>
    <property type="match status" value="1"/>
</dbReference>
<evidence type="ECO:0000256" key="6">
    <source>
        <dbReference type="ARBA" id="ARBA00022900"/>
    </source>
</evidence>
<keyword evidence="8" id="KW-0732">Signal</keyword>
<dbReference type="Gene3D" id="3.30.350.10">
    <property type="entry name" value="Subtilisin inhibitor-like"/>
    <property type="match status" value="1"/>
</dbReference>
<dbReference type="GO" id="GO:0030414">
    <property type="term" value="F:peptidase inhibitor activity"/>
    <property type="evidence" value="ECO:0007669"/>
    <property type="project" value="UniProtKB-KW"/>
</dbReference>
<keyword evidence="6 8" id="KW-0722">Serine protease inhibitor</keyword>
<evidence type="ECO:0000256" key="7">
    <source>
        <dbReference type="ARBA" id="ARBA00023157"/>
    </source>
</evidence>
<comment type="function">
    <text evidence="8">Strong inhibitor of bacterial serine proteases such as subtilisin.</text>
</comment>
<comment type="subunit">
    <text evidence="3 8">Homodimer.</text>
</comment>
<evidence type="ECO:0000256" key="5">
    <source>
        <dbReference type="ARBA" id="ARBA00022690"/>
    </source>
</evidence>
<dbReference type="InterPro" id="IPR000691">
    <property type="entry name" value="Prot_inh_I16_SSI"/>
</dbReference>
<gene>
    <name evidence="11" type="primary">sti1_1</name>
    <name evidence="8" type="synonym">sti</name>
    <name evidence="11" type="ORF">Scinn_27030</name>
</gene>
<organism evidence="11 12">
    <name type="scientific">Streptomyces virginiae</name>
    <name type="common">Streptomyces cinnamonensis</name>
    <dbReference type="NCBI Taxonomy" id="1961"/>
    <lineage>
        <taxon>Bacteria</taxon>
        <taxon>Bacillati</taxon>
        <taxon>Actinomycetota</taxon>
        <taxon>Actinomycetes</taxon>
        <taxon>Kitasatosporales</taxon>
        <taxon>Streptomycetaceae</taxon>
        <taxon>Streptomyces</taxon>
    </lineage>
</organism>
<feature type="domain" description="Subtilisin inhibitor" evidence="10">
    <location>
        <begin position="33"/>
        <end position="126"/>
    </location>
</feature>
<feature type="signal peptide" evidence="8">
    <location>
        <begin position="1"/>
        <end position="26"/>
    </location>
</feature>
<dbReference type="Pfam" id="PF00720">
    <property type="entry name" value="SSI"/>
    <property type="match status" value="1"/>
</dbReference>
<feature type="disulfide bond" evidence="8">
    <location>
        <begin position="60"/>
        <end position="75"/>
    </location>
</feature>
<dbReference type="PROSITE" id="PS00999">
    <property type="entry name" value="SSI"/>
    <property type="match status" value="1"/>
</dbReference>
<evidence type="ECO:0000256" key="3">
    <source>
        <dbReference type="ARBA" id="ARBA00011738"/>
    </source>
</evidence>
<keyword evidence="5 8" id="KW-0646">Protease inhibitor</keyword>
<dbReference type="InterPro" id="IPR023549">
    <property type="entry name" value="Subtilisin_inhibitor"/>
</dbReference>
<evidence type="ECO:0000313" key="12">
    <source>
        <dbReference type="Proteomes" id="UP000660554"/>
    </source>
</evidence>
<name>A0ABQ3NKE7_STRVG</name>
<dbReference type="SUPFAM" id="SSF55399">
    <property type="entry name" value="Subtilisin inhibitor"/>
    <property type="match status" value="1"/>
</dbReference>
<feature type="chain" id="PRO_5044927382" description="Probable subtilase-type protease inhibitor" evidence="8">
    <location>
        <begin position="27"/>
        <end position="142"/>
    </location>
</feature>
<comment type="similarity">
    <text evidence="2 8 9">Belongs to the protease inhibitor I16 (SSI) family.</text>
</comment>
<feature type="site" description="Reactive bond" evidence="8">
    <location>
        <begin position="100"/>
        <end position="101"/>
    </location>
</feature>
<dbReference type="Proteomes" id="UP000660554">
    <property type="component" value="Unassembled WGS sequence"/>
</dbReference>
<dbReference type="InterPro" id="IPR020054">
    <property type="entry name" value="Prot_inh_SSI_I16_CS"/>
</dbReference>
<keyword evidence="12" id="KW-1185">Reference proteome</keyword>
<comment type="subcellular location">
    <subcellularLocation>
        <location evidence="1 8">Secreted</location>
    </subcellularLocation>
</comment>
<dbReference type="InterPro" id="IPR036819">
    <property type="entry name" value="Subtilisin_inhibitor-like_sf"/>
</dbReference>
<evidence type="ECO:0000256" key="2">
    <source>
        <dbReference type="ARBA" id="ARBA00010472"/>
    </source>
</evidence>
<evidence type="ECO:0000256" key="4">
    <source>
        <dbReference type="ARBA" id="ARBA00022525"/>
    </source>
</evidence>
<evidence type="ECO:0000313" key="11">
    <source>
        <dbReference type="EMBL" id="GHI13240.1"/>
    </source>
</evidence>
<feature type="disulfide bond" evidence="8">
    <location>
        <begin position="98"/>
        <end position="128"/>
    </location>
</feature>
<dbReference type="EMBL" id="BNDV01000008">
    <property type="protein sequence ID" value="GHI13240.1"/>
    <property type="molecule type" value="Genomic_DNA"/>
</dbReference>
<accession>A0ABQ3NKE7</accession>
<evidence type="ECO:0000256" key="9">
    <source>
        <dbReference type="RuleBase" id="RU003471"/>
    </source>
</evidence>
<evidence type="ECO:0000256" key="1">
    <source>
        <dbReference type="ARBA" id="ARBA00004613"/>
    </source>
</evidence>
<dbReference type="RefSeq" id="WP_030658309.1">
    <property type="nucleotide sequence ID" value="NZ_BMRU01000001.1"/>
</dbReference>
<evidence type="ECO:0000256" key="8">
    <source>
        <dbReference type="HAMAP-Rule" id="MF_00778"/>
    </source>
</evidence>
<evidence type="ECO:0000259" key="10">
    <source>
        <dbReference type="Pfam" id="PF00720"/>
    </source>
</evidence>
<dbReference type="GeneID" id="86953278"/>
<sequence precursor="true">MRHRRSAAVSAAALLCLAGATGIAQAQPDSLYAPSAMVFSVAQGDDVAAPTVVRATTVSCAPGARGTHPDPKAACAALKSTGGTFDRLLSEPDPDRACPMHYAPVTVSAVGVWEGRRVAWDHTFANSCTMAATLNGNAVFAF</sequence>